<dbReference type="Proteomes" id="UP000014760">
    <property type="component" value="Unassembled WGS sequence"/>
</dbReference>
<evidence type="ECO:0000313" key="15">
    <source>
        <dbReference type="EnsemblMetazoa" id="CapteP165308"/>
    </source>
</evidence>
<accession>R7T573</accession>
<dbReference type="HOGENOM" id="CLU_010920_1_2_1"/>
<evidence type="ECO:0000256" key="9">
    <source>
        <dbReference type="ARBA" id="ARBA00023136"/>
    </source>
</evidence>
<evidence type="ECO:0000256" key="3">
    <source>
        <dbReference type="ARBA" id="ARBA00022448"/>
    </source>
</evidence>
<feature type="transmembrane region" description="Helical" evidence="11">
    <location>
        <begin position="200"/>
        <end position="220"/>
    </location>
</feature>
<dbReference type="STRING" id="283909.R7T573"/>
<evidence type="ECO:0000256" key="1">
    <source>
        <dbReference type="ARBA" id="ARBA00004141"/>
    </source>
</evidence>
<dbReference type="InterPro" id="IPR036734">
    <property type="entry name" value="Neur_chan_lig-bd_sf"/>
</dbReference>
<dbReference type="SUPFAM" id="SSF63712">
    <property type="entry name" value="Nicotinic receptor ligand binding domain-like"/>
    <property type="match status" value="1"/>
</dbReference>
<dbReference type="EMBL" id="KB311953">
    <property type="protein sequence ID" value="ELT88193.1"/>
    <property type="molecule type" value="Genomic_DNA"/>
</dbReference>
<evidence type="ECO:0000256" key="8">
    <source>
        <dbReference type="ARBA" id="ARBA00023065"/>
    </source>
</evidence>
<comment type="subcellular location">
    <subcellularLocation>
        <location evidence="2">Cell membrane</location>
    </subcellularLocation>
    <subcellularLocation>
        <location evidence="1">Membrane</location>
        <topology evidence="1">Multi-pass membrane protein</topology>
    </subcellularLocation>
</comment>
<dbReference type="PRINTS" id="PR00253">
    <property type="entry name" value="GABAARECEPTR"/>
</dbReference>
<dbReference type="PRINTS" id="PR00252">
    <property type="entry name" value="NRIONCHANNEL"/>
</dbReference>
<dbReference type="InterPro" id="IPR006201">
    <property type="entry name" value="Neur_channel"/>
</dbReference>
<dbReference type="OMA" id="CELHMQP"/>
<feature type="domain" description="Neurotransmitter-gated ion-channel ligand-binding" evidence="12">
    <location>
        <begin position="1"/>
        <end position="166"/>
    </location>
</feature>
<dbReference type="InterPro" id="IPR018000">
    <property type="entry name" value="Neurotransmitter_ion_chnl_CS"/>
</dbReference>
<evidence type="ECO:0000256" key="7">
    <source>
        <dbReference type="ARBA" id="ARBA00022989"/>
    </source>
</evidence>
<evidence type="ECO:0000313" key="14">
    <source>
        <dbReference type="EMBL" id="ELT88193.1"/>
    </source>
</evidence>
<dbReference type="OrthoDB" id="407674at2759"/>
<evidence type="ECO:0000256" key="10">
    <source>
        <dbReference type="ARBA" id="ARBA00023303"/>
    </source>
</evidence>
<feature type="transmembrane region" description="Helical" evidence="11">
    <location>
        <begin position="232"/>
        <end position="255"/>
    </location>
</feature>
<feature type="transmembrane region" description="Helical" evidence="11">
    <location>
        <begin position="308"/>
        <end position="327"/>
    </location>
</feature>
<evidence type="ECO:0000313" key="16">
    <source>
        <dbReference type="Proteomes" id="UP000014760"/>
    </source>
</evidence>
<protein>
    <recommendedName>
        <fullName evidence="17">Neurotransmitter-gated ion-channel ligand-binding domain-containing protein</fullName>
    </recommendedName>
</protein>
<keyword evidence="7 11" id="KW-1133">Transmembrane helix</keyword>
<dbReference type="Gene3D" id="1.20.58.390">
    <property type="entry name" value="Neurotransmitter-gated ion-channel transmembrane domain"/>
    <property type="match status" value="1"/>
</dbReference>
<dbReference type="SUPFAM" id="SSF90112">
    <property type="entry name" value="Neurotransmitter-gated ion-channel transmembrane pore"/>
    <property type="match status" value="1"/>
</dbReference>
<evidence type="ECO:0000256" key="2">
    <source>
        <dbReference type="ARBA" id="ARBA00004236"/>
    </source>
</evidence>
<gene>
    <name evidence="14" type="ORF">CAPTEDRAFT_165308</name>
</gene>
<name>R7T573_CAPTE</name>
<dbReference type="PROSITE" id="PS00236">
    <property type="entry name" value="NEUROTR_ION_CHANNEL"/>
    <property type="match status" value="1"/>
</dbReference>
<keyword evidence="8 11" id="KW-0406">Ion transport</keyword>
<dbReference type="AlphaFoldDB" id="R7T573"/>
<dbReference type="GO" id="GO:0005230">
    <property type="term" value="F:extracellular ligand-gated monoatomic ion channel activity"/>
    <property type="evidence" value="ECO:0007669"/>
    <property type="project" value="InterPro"/>
</dbReference>
<evidence type="ECO:0000256" key="11">
    <source>
        <dbReference type="RuleBase" id="RU000687"/>
    </source>
</evidence>
<keyword evidence="4" id="KW-1003">Cell membrane</keyword>
<keyword evidence="3 11" id="KW-0813">Transport</keyword>
<comment type="similarity">
    <text evidence="11">Belongs to the ligand-gated ion channel (TC 1.A.9) family.</text>
</comment>
<reference evidence="16" key="1">
    <citation type="submission" date="2012-12" db="EMBL/GenBank/DDBJ databases">
        <authorList>
            <person name="Hellsten U."/>
            <person name="Grimwood J."/>
            <person name="Chapman J.A."/>
            <person name="Shapiro H."/>
            <person name="Aerts A."/>
            <person name="Otillar R.P."/>
            <person name="Terry A.Y."/>
            <person name="Boore J.L."/>
            <person name="Simakov O."/>
            <person name="Marletaz F."/>
            <person name="Cho S.-J."/>
            <person name="Edsinger-Gonzales E."/>
            <person name="Havlak P."/>
            <person name="Kuo D.-H."/>
            <person name="Larsson T."/>
            <person name="Lv J."/>
            <person name="Arendt D."/>
            <person name="Savage R."/>
            <person name="Osoegawa K."/>
            <person name="de Jong P."/>
            <person name="Lindberg D.R."/>
            <person name="Seaver E.C."/>
            <person name="Weisblat D.A."/>
            <person name="Putnam N.H."/>
            <person name="Grigoriev I.V."/>
            <person name="Rokhsar D.S."/>
        </authorList>
    </citation>
    <scope>NUCLEOTIDE SEQUENCE</scope>
    <source>
        <strain evidence="16">I ESC-2004</strain>
    </source>
</reference>
<dbReference type="NCBIfam" id="TIGR00860">
    <property type="entry name" value="LIC"/>
    <property type="match status" value="1"/>
</dbReference>
<dbReference type="InterPro" id="IPR006202">
    <property type="entry name" value="Neur_chan_lig-bd"/>
</dbReference>
<dbReference type="EnsemblMetazoa" id="CapteT165308">
    <property type="protein sequence ID" value="CapteP165308"/>
    <property type="gene ID" value="CapteG165308"/>
</dbReference>
<dbReference type="PANTHER" id="PTHR18945">
    <property type="entry name" value="NEUROTRANSMITTER GATED ION CHANNEL"/>
    <property type="match status" value="1"/>
</dbReference>
<evidence type="ECO:0000256" key="4">
    <source>
        <dbReference type="ARBA" id="ARBA00022475"/>
    </source>
</evidence>
<evidence type="ECO:0008006" key="17">
    <source>
        <dbReference type="Google" id="ProtNLM"/>
    </source>
</evidence>
<sequence length="328" mass="38540">MDYTIDIYMRQSWLDTRLAFKHLFPNDSVLTLDTRLFDKIWVPDLFFPNEKRAQGHSITVPNRLIRISSDGRVLFSARYSLVLVCHMSLRSFPFDNQECNLLLESYGYTLEEMKFEWRSDKDAVQINPHIQFPQFDLVDKNVTYCQKSYITGNFTCLRAVFHLHRHFGYYMIQNYIPSGLIVVLSWVSFWISTDAVPARITLGVLTVLTMTTQCVGIWMSLPMVSYIKAIDIWMSTCVMSVFFAMLEFAVVNTMSRKEARDMAKMRPTADNDDKHIEQQVKDMIEFHTFDTEPQNCSTARFIDKASRLMFPLFFVVFNVVYWCYFLTQ</sequence>
<dbReference type="FunCoup" id="R7T573">
    <property type="interactions" value="14"/>
</dbReference>
<dbReference type="CDD" id="cd19049">
    <property type="entry name" value="LGIC_TM_anion"/>
    <property type="match status" value="1"/>
</dbReference>
<evidence type="ECO:0000259" key="13">
    <source>
        <dbReference type="Pfam" id="PF02932"/>
    </source>
</evidence>
<evidence type="ECO:0000256" key="5">
    <source>
        <dbReference type="ARBA" id="ARBA00022692"/>
    </source>
</evidence>
<dbReference type="InterPro" id="IPR038050">
    <property type="entry name" value="Neuro_actylchol_rec"/>
</dbReference>
<keyword evidence="6" id="KW-0732">Signal</keyword>
<feature type="domain" description="Neurotransmitter-gated ion-channel transmembrane" evidence="13">
    <location>
        <begin position="175"/>
        <end position="267"/>
    </location>
</feature>
<evidence type="ECO:0000259" key="12">
    <source>
        <dbReference type="Pfam" id="PF02931"/>
    </source>
</evidence>
<keyword evidence="9 11" id="KW-0472">Membrane</keyword>
<dbReference type="Pfam" id="PF02932">
    <property type="entry name" value="Neur_chan_memb"/>
    <property type="match status" value="1"/>
</dbReference>
<dbReference type="EMBL" id="AMQN01003504">
    <property type="status" value="NOT_ANNOTATED_CDS"/>
    <property type="molecule type" value="Genomic_DNA"/>
</dbReference>
<feature type="transmembrane region" description="Helical" evidence="11">
    <location>
        <begin position="175"/>
        <end position="193"/>
    </location>
</feature>
<reference evidence="15" key="3">
    <citation type="submission" date="2015-06" db="UniProtKB">
        <authorList>
            <consortium name="EnsemblMetazoa"/>
        </authorList>
    </citation>
    <scope>IDENTIFICATION</scope>
</reference>
<dbReference type="Gene3D" id="2.70.170.10">
    <property type="entry name" value="Neurotransmitter-gated ion-channel ligand-binding domain"/>
    <property type="match status" value="1"/>
</dbReference>
<dbReference type="GO" id="GO:0005886">
    <property type="term" value="C:plasma membrane"/>
    <property type="evidence" value="ECO:0007669"/>
    <property type="project" value="UniProtKB-SubCell"/>
</dbReference>
<dbReference type="Pfam" id="PF02931">
    <property type="entry name" value="Neur_chan_LBD"/>
    <property type="match status" value="1"/>
</dbReference>
<organism evidence="14">
    <name type="scientific">Capitella teleta</name>
    <name type="common">Polychaete worm</name>
    <dbReference type="NCBI Taxonomy" id="283909"/>
    <lineage>
        <taxon>Eukaryota</taxon>
        <taxon>Metazoa</taxon>
        <taxon>Spiralia</taxon>
        <taxon>Lophotrochozoa</taxon>
        <taxon>Annelida</taxon>
        <taxon>Polychaeta</taxon>
        <taxon>Sedentaria</taxon>
        <taxon>Scolecida</taxon>
        <taxon>Capitellidae</taxon>
        <taxon>Capitella</taxon>
    </lineage>
</organism>
<dbReference type="InterPro" id="IPR006029">
    <property type="entry name" value="Neurotrans-gated_channel_TM"/>
</dbReference>
<evidence type="ECO:0000256" key="6">
    <source>
        <dbReference type="ARBA" id="ARBA00022729"/>
    </source>
</evidence>
<keyword evidence="5 11" id="KW-0812">Transmembrane</keyword>
<reference evidence="14 16" key="2">
    <citation type="journal article" date="2013" name="Nature">
        <title>Insights into bilaterian evolution from three spiralian genomes.</title>
        <authorList>
            <person name="Simakov O."/>
            <person name="Marletaz F."/>
            <person name="Cho S.J."/>
            <person name="Edsinger-Gonzales E."/>
            <person name="Havlak P."/>
            <person name="Hellsten U."/>
            <person name="Kuo D.H."/>
            <person name="Larsson T."/>
            <person name="Lv J."/>
            <person name="Arendt D."/>
            <person name="Savage R."/>
            <person name="Osoegawa K."/>
            <person name="de Jong P."/>
            <person name="Grimwood J."/>
            <person name="Chapman J.A."/>
            <person name="Shapiro H."/>
            <person name="Aerts A."/>
            <person name="Otillar R.P."/>
            <person name="Terry A.Y."/>
            <person name="Boore J.L."/>
            <person name="Grigoriev I.V."/>
            <person name="Lindberg D.R."/>
            <person name="Seaver E.C."/>
            <person name="Weisblat D.A."/>
            <person name="Putnam N.H."/>
            <person name="Rokhsar D.S."/>
        </authorList>
    </citation>
    <scope>NUCLEOTIDE SEQUENCE</scope>
    <source>
        <strain evidence="14 16">I ESC-2004</strain>
    </source>
</reference>
<dbReference type="InterPro" id="IPR006028">
    <property type="entry name" value="GABAA/Glycine_rcpt"/>
</dbReference>
<keyword evidence="16" id="KW-1185">Reference proteome</keyword>
<dbReference type="InterPro" id="IPR036719">
    <property type="entry name" value="Neuro-gated_channel_TM_sf"/>
</dbReference>
<dbReference type="GO" id="GO:0004888">
    <property type="term" value="F:transmembrane signaling receptor activity"/>
    <property type="evidence" value="ECO:0007669"/>
    <property type="project" value="InterPro"/>
</dbReference>
<keyword evidence="10 11" id="KW-0407">Ion channel</keyword>
<proteinExistence type="inferred from homology"/>
<dbReference type="FunFam" id="2.70.170.10:FF:000065">
    <property type="entry name" value="Glutamate-gated chloride channel, putative"/>
    <property type="match status" value="1"/>
</dbReference>